<dbReference type="InterPro" id="IPR011990">
    <property type="entry name" value="TPR-like_helical_dom_sf"/>
</dbReference>
<dbReference type="PROSITE" id="PS50005">
    <property type="entry name" value="TPR"/>
    <property type="match status" value="1"/>
</dbReference>
<keyword evidence="7" id="KW-1185">Reference proteome</keyword>
<evidence type="ECO:0000313" key="7">
    <source>
        <dbReference type="Proteomes" id="UP000278143"/>
    </source>
</evidence>
<dbReference type="InterPro" id="IPR003107">
    <property type="entry name" value="HAT"/>
</dbReference>
<dbReference type="GO" id="GO:0003729">
    <property type="term" value="F:mRNA binding"/>
    <property type="evidence" value="ECO:0007669"/>
    <property type="project" value="TreeGrafter"/>
</dbReference>
<dbReference type="SMART" id="SM00386">
    <property type="entry name" value="HAT"/>
    <property type="match status" value="8"/>
</dbReference>
<evidence type="ECO:0000256" key="1">
    <source>
        <dbReference type="ARBA" id="ARBA00004123"/>
    </source>
</evidence>
<keyword evidence="2" id="KW-0677">Repeat</keyword>
<keyword evidence="3" id="KW-0539">Nucleus</keyword>
<sequence>MLGTERSAQIEARLAKDAYDTEAWQMLLAEAQNVGTEEQHRDAFDRFLEQFPTSGRHWALYVEFELRHGRTDLAEAIFARSLREVLSVDLWKSYLAYVQRNNEHGGNEGRQIVLKAFETALQYIGMDKDAGGIWSDYIAFIKAGETSSTYEEQQKMDATRRAYRRVIAIPVMNVEALWRDYDAFENGLSRMTAKKFLAEQSPIYMTARTAARELKQLSEPLQRGSLPCPPRWSDKEMSQLAAWRRYLDWEKSDPLKIEDAAARYARISFAYKQAMMVLRFYPEVWFQAASFALEHSRNEEAIQILKSAIDIMPHSFLVNFALAEIYEERKQVAEARALYEKFLDQLSDDIAKMNESMTAEIAAFEAQHQRGGNIDGGGGADMATSSTTDAFGETDGEEREEARRLRGYTLAAIVMMRFVRRAEGIKVARQVFSRTRKSPHITYHLFVASALMEYYCSKEAAIAGRVFELGLKSFSDPDYIREYLDYLIRTNDNNNARALFERTINMMPADRAQDVWRLFLDYTCDYEELTNAKEVEKRYLAAYPQGKQGSMILIIIINGY</sequence>
<evidence type="ECO:0000256" key="2">
    <source>
        <dbReference type="ARBA" id="ARBA00022737"/>
    </source>
</evidence>
<feature type="domain" description="Suppressor of forked" evidence="5">
    <location>
        <begin position="6"/>
        <end position="549"/>
    </location>
</feature>
<organism evidence="6 7">
    <name type="scientific">Syncephalis pseudoplumigaleata</name>
    <dbReference type="NCBI Taxonomy" id="1712513"/>
    <lineage>
        <taxon>Eukaryota</taxon>
        <taxon>Fungi</taxon>
        <taxon>Fungi incertae sedis</taxon>
        <taxon>Zoopagomycota</taxon>
        <taxon>Zoopagomycotina</taxon>
        <taxon>Zoopagomycetes</taxon>
        <taxon>Zoopagales</taxon>
        <taxon>Piptocephalidaceae</taxon>
        <taxon>Syncephalis</taxon>
    </lineage>
</organism>
<gene>
    <name evidence="6" type="ORF">SYNPS1DRAFT_16123</name>
</gene>
<dbReference type="Proteomes" id="UP000278143">
    <property type="component" value="Unassembled WGS sequence"/>
</dbReference>
<dbReference type="PANTHER" id="PTHR19980:SF0">
    <property type="entry name" value="CLEAVAGE STIMULATION FACTOR SUBUNIT 3"/>
    <property type="match status" value="1"/>
</dbReference>
<dbReference type="Pfam" id="PF05843">
    <property type="entry name" value="Suf"/>
    <property type="match status" value="1"/>
</dbReference>
<protein>
    <recommendedName>
        <fullName evidence="5">Suppressor of forked domain-containing protein</fullName>
    </recommendedName>
</protein>
<dbReference type="Gene3D" id="1.25.40.1040">
    <property type="match status" value="1"/>
</dbReference>
<dbReference type="AlphaFoldDB" id="A0A4P9YYL0"/>
<evidence type="ECO:0000313" key="6">
    <source>
        <dbReference type="EMBL" id="RKP25134.1"/>
    </source>
</evidence>
<evidence type="ECO:0000256" key="3">
    <source>
        <dbReference type="ARBA" id="ARBA00023242"/>
    </source>
</evidence>
<feature type="repeat" description="TPR" evidence="4">
    <location>
        <begin position="282"/>
        <end position="315"/>
    </location>
</feature>
<evidence type="ECO:0000259" key="5">
    <source>
        <dbReference type="Pfam" id="PF05843"/>
    </source>
</evidence>
<dbReference type="GO" id="GO:0005634">
    <property type="term" value="C:nucleus"/>
    <property type="evidence" value="ECO:0007669"/>
    <property type="project" value="UniProtKB-SubCell"/>
</dbReference>
<dbReference type="EMBL" id="KZ989869">
    <property type="protein sequence ID" value="RKP25134.1"/>
    <property type="molecule type" value="Genomic_DNA"/>
</dbReference>
<dbReference type="PANTHER" id="PTHR19980">
    <property type="entry name" value="RNA CLEAVAGE STIMULATION FACTOR"/>
    <property type="match status" value="1"/>
</dbReference>
<reference evidence="7" key="1">
    <citation type="journal article" date="2018" name="Nat. Microbiol.">
        <title>Leveraging single-cell genomics to expand the fungal tree of life.</title>
        <authorList>
            <person name="Ahrendt S.R."/>
            <person name="Quandt C.A."/>
            <person name="Ciobanu D."/>
            <person name="Clum A."/>
            <person name="Salamov A."/>
            <person name="Andreopoulos B."/>
            <person name="Cheng J.F."/>
            <person name="Woyke T."/>
            <person name="Pelin A."/>
            <person name="Henrissat B."/>
            <person name="Reynolds N.K."/>
            <person name="Benny G.L."/>
            <person name="Smith M.E."/>
            <person name="James T.Y."/>
            <person name="Grigoriev I.V."/>
        </authorList>
    </citation>
    <scope>NUCLEOTIDE SEQUENCE [LARGE SCALE GENOMIC DNA]</scope>
    <source>
        <strain evidence="7">Benny S71-1</strain>
    </source>
</reference>
<evidence type="ECO:0000256" key="4">
    <source>
        <dbReference type="PROSITE-ProRule" id="PRU00339"/>
    </source>
</evidence>
<comment type="subcellular location">
    <subcellularLocation>
        <location evidence="1">Nucleus</location>
    </subcellularLocation>
</comment>
<dbReference type="SUPFAM" id="SSF48452">
    <property type="entry name" value="TPR-like"/>
    <property type="match status" value="2"/>
</dbReference>
<dbReference type="OrthoDB" id="26282at2759"/>
<dbReference type="InterPro" id="IPR045243">
    <property type="entry name" value="Rna14-like"/>
</dbReference>
<keyword evidence="4" id="KW-0802">TPR repeat</keyword>
<dbReference type="GO" id="GO:0031124">
    <property type="term" value="P:mRNA 3'-end processing"/>
    <property type="evidence" value="ECO:0007669"/>
    <property type="project" value="InterPro"/>
</dbReference>
<name>A0A4P9YYL0_9FUNG</name>
<proteinExistence type="predicted"/>
<dbReference type="InterPro" id="IPR008847">
    <property type="entry name" value="Suf"/>
</dbReference>
<accession>A0A4P9YYL0</accession>
<dbReference type="InterPro" id="IPR019734">
    <property type="entry name" value="TPR_rpt"/>
</dbReference>